<feature type="domain" description="ScoMcrA-like DNA sulfur-binding" evidence="2">
    <location>
        <begin position="7"/>
        <end position="155"/>
    </location>
</feature>
<dbReference type="HOGENOM" id="CLU_075532_0_0_4"/>
<dbReference type="CDD" id="cd00085">
    <property type="entry name" value="HNHc"/>
    <property type="match status" value="1"/>
</dbReference>
<feature type="domain" description="HNH nuclease" evidence="1">
    <location>
        <begin position="184"/>
        <end position="237"/>
    </location>
</feature>
<dbReference type="NCBIfam" id="NF045808">
    <property type="entry name" value="PT-DNA_restrict"/>
    <property type="match status" value="1"/>
</dbReference>
<evidence type="ECO:0000259" key="2">
    <source>
        <dbReference type="Pfam" id="PF26340"/>
    </source>
</evidence>
<dbReference type="AlphaFoldDB" id="A2SMN0"/>
<reference evidence="3 4" key="1">
    <citation type="journal article" date="2007" name="J. Bacteriol.">
        <title>Whole-genome analysis of the methyl tert-butyl ether-degrading beta-proteobacterium Methylibium petroleiphilum PM1.</title>
        <authorList>
            <person name="Kane S.R."/>
            <person name="Chakicherla A.Y."/>
            <person name="Chain P.S.G."/>
            <person name="Schmidt R."/>
            <person name="Shin M.W."/>
            <person name="Legler T.C."/>
            <person name="Scow K.M."/>
            <person name="Larimer F.W."/>
            <person name="Lucas S.M."/>
            <person name="Richardson P.M."/>
            <person name="Hristova K.R."/>
        </authorList>
    </citation>
    <scope>NUCLEOTIDE SEQUENCE [LARGE SCALE GENOMIC DNA]</scope>
    <source>
        <strain evidence="4">ATCC BAA-1232 / LMG 22953 / PM1</strain>
        <plasmid evidence="3 4">RPME01</plasmid>
    </source>
</reference>
<dbReference type="InterPro" id="IPR003615">
    <property type="entry name" value="HNH_nuc"/>
</dbReference>
<dbReference type="RefSeq" id="WP_011831436.1">
    <property type="nucleotide sequence ID" value="NC_008826.1"/>
</dbReference>
<proteinExistence type="predicted"/>
<sequence>MGTDPIEARFEQLNVWRNGDKRAPHKPLLILLALASWQRGAREMRFAECEQKLGELIREFGPAAKAVHPEYPFWRLQNDGLWVVEADQEMRTRQSNSDPLKSELRAAGARGHFFADVAEELERRPALIGRVAQRVLDAHFPETLHEDILAAVGLEVSEETESTTRRRRDPNFRNAVLQAYQYRCAVCELDLRIGSITVGLEAAHVKWHQARGPDAVHNGVALCSLHHKLFDLGAFHIGADRRILVSEQVHGTSRFEEVLLRHHGALALEPVRSEHKVLRDFVGWHFDQVFKKEARPAT</sequence>
<organism evidence="3 4">
    <name type="scientific">Methylibium petroleiphilum (strain ATCC BAA-1232 / LMG 22953 / PM1)</name>
    <dbReference type="NCBI Taxonomy" id="420662"/>
    <lineage>
        <taxon>Bacteria</taxon>
        <taxon>Pseudomonadati</taxon>
        <taxon>Pseudomonadota</taxon>
        <taxon>Betaproteobacteria</taxon>
        <taxon>Burkholderiales</taxon>
        <taxon>Sphaerotilaceae</taxon>
        <taxon>Methylibium</taxon>
    </lineage>
</organism>
<dbReference type="KEGG" id="mpt:Mpe_B0038"/>
<dbReference type="Proteomes" id="UP000000366">
    <property type="component" value="Plasmid RPME01"/>
</dbReference>
<dbReference type="InterPro" id="IPR058813">
    <property type="entry name" value="DNA-SBD_ScoMcrA"/>
</dbReference>
<dbReference type="Pfam" id="PF26340">
    <property type="entry name" value="DNA-SBD_ScoMcrA"/>
    <property type="match status" value="1"/>
</dbReference>
<geneLocation type="plasmid" evidence="3 4">
    <name>RPME01</name>
</geneLocation>
<keyword evidence="3" id="KW-0614">Plasmid</keyword>
<name>A2SMN0_METPP</name>
<dbReference type="Pfam" id="PF13391">
    <property type="entry name" value="HNH_2"/>
    <property type="match status" value="1"/>
</dbReference>
<gene>
    <name evidence="3" type="ordered locus">Mpe_B0038</name>
</gene>
<dbReference type="InterPro" id="IPR011396">
    <property type="entry name" value="PT_DNA_restrict"/>
</dbReference>
<dbReference type="eggNOG" id="COG3440">
    <property type="taxonomic scope" value="Bacteria"/>
</dbReference>
<evidence type="ECO:0000313" key="3">
    <source>
        <dbReference type="EMBL" id="ABM96819.1"/>
    </source>
</evidence>
<evidence type="ECO:0000313" key="4">
    <source>
        <dbReference type="Proteomes" id="UP000000366"/>
    </source>
</evidence>
<evidence type="ECO:0000259" key="1">
    <source>
        <dbReference type="Pfam" id="PF13391"/>
    </source>
</evidence>
<dbReference type="PIRSF" id="PIRSF030850">
    <property type="entry name" value="UCP030850"/>
    <property type="match status" value="1"/>
</dbReference>
<keyword evidence="4" id="KW-1185">Reference proteome</keyword>
<dbReference type="EMBL" id="CP000556">
    <property type="protein sequence ID" value="ABM96819.1"/>
    <property type="molecule type" value="Genomic_DNA"/>
</dbReference>
<dbReference type="SMR" id="A2SMN0"/>
<accession>A2SMN0</accession>
<protein>
    <submittedName>
        <fullName evidence="3">Uncharacterized protein</fullName>
    </submittedName>
</protein>